<dbReference type="InterPro" id="IPR036291">
    <property type="entry name" value="NAD(P)-bd_dom_sf"/>
</dbReference>
<organism evidence="3 4">
    <name type="scientific">Sphaeroforma arctica JP610</name>
    <dbReference type="NCBI Taxonomy" id="667725"/>
    <lineage>
        <taxon>Eukaryota</taxon>
        <taxon>Ichthyosporea</taxon>
        <taxon>Ichthyophonida</taxon>
        <taxon>Sphaeroforma</taxon>
    </lineage>
</organism>
<dbReference type="PRINTS" id="PR00081">
    <property type="entry name" value="GDHRDH"/>
</dbReference>
<dbReference type="Gene3D" id="3.40.50.720">
    <property type="entry name" value="NAD(P)-binding Rossmann-like Domain"/>
    <property type="match status" value="1"/>
</dbReference>
<dbReference type="OrthoDB" id="5307821at2759"/>
<dbReference type="Proteomes" id="UP000054560">
    <property type="component" value="Unassembled WGS sequence"/>
</dbReference>
<comment type="similarity">
    <text evidence="1">Belongs to the short-chain dehydrogenases/reductases (SDR) family.</text>
</comment>
<dbReference type="SUPFAM" id="SSF51735">
    <property type="entry name" value="NAD(P)-binding Rossmann-fold domains"/>
    <property type="match status" value="1"/>
</dbReference>
<proteinExistence type="inferred from homology"/>
<dbReference type="GO" id="GO:0005829">
    <property type="term" value="C:cytosol"/>
    <property type="evidence" value="ECO:0007669"/>
    <property type="project" value="TreeGrafter"/>
</dbReference>
<dbReference type="AlphaFoldDB" id="A0A0L0GCL4"/>
<dbReference type="InterPro" id="IPR020904">
    <property type="entry name" value="Sc_DH/Rdtase_CS"/>
</dbReference>
<dbReference type="Pfam" id="PF00106">
    <property type="entry name" value="adh_short"/>
    <property type="match status" value="1"/>
</dbReference>
<dbReference type="GO" id="GO:0016491">
    <property type="term" value="F:oxidoreductase activity"/>
    <property type="evidence" value="ECO:0007669"/>
    <property type="project" value="UniProtKB-KW"/>
</dbReference>
<dbReference type="PROSITE" id="PS00061">
    <property type="entry name" value="ADH_SHORT"/>
    <property type="match status" value="1"/>
</dbReference>
<evidence type="ECO:0000256" key="1">
    <source>
        <dbReference type="ARBA" id="ARBA00006484"/>
    </source>
</evidence>
<reference evidence="3 4" key="1">
    <citation type="submission" date="2011-02" db="EMBL/GenBank/DDBJ databases">
        <title>The Genome Sequence of Sphaeroforma arctica JP610.</title>
        <authorList>
            <consortium name="The Broad Institute Genome Sequencing Platform"/>
            <person name="Russ C."/>
            <person name="Cuomo C."/>
            <person name="Young S.K."/>
            <person name="Zeng Q."/>
            <person name="Gargeya S."/>
            <person name="Alvarado L."/>
            <person name="Berlin A."/>
            <person name="Chapman S.B."/>
            <person name="Chen Z."/>
            <person name="Freedman E."/>
            <person name="Gellesch M."/>
            <person name="Goldberg J."/>
            <person name="Griggs A."/>
            <person name="Gujja S."/>
            <person name="Heilman E."/>
            <person name="Heiman D."/>
            <person name="Howarth C."/>
            <person name="Mehta T."/>
            <person name="Neiman D."/>
            <person name="Pearson M."/>
            <person name="Roberts A."/>
            <person name="Saif S."/>
            <person name="Shea T."/>
            <person name="Shenoy N."/>
            <person name="Sisk P."/>
            <person name="Stolte C."/>
            <person name="Sykes S."/>
            <person name="White J."/>
            <person name="Yandava C."/>
            <person name="Burger G."/>
            <person name="Gray M.W."/>
            <person name="Holland P.W.H."/>
            <person name="King N."/>
            <person name="Lang F.B.F."/>
            <person name="Roger A.J."/>
            <person name="Ruiz-Trillo I."/>
            <person name="Haas B."/>
            <person name="Nusbaum C."/>
            <person name="Birren B."/>
        </authorList>
    </citation>
    <scope>NUCLEOTIDE SEQUENCE [LARGE SCALE GENOMIC DNA]</scope>
    <source>
        <strain evidence="3 4">JP610</strain>
    </source>
</reference>
<name>A0A0L0GCL4_9EUKA</name>
<evidence type="ECO:0000313" key="3">
    <source>
        <dbReference type="EMBL" id="KNC86752.1"/>
    </source>
</evidence>
<protein>
    <submittedName>
        <fullName evidence="3">Uncharacterized protein</fullName>
    </submittedName>
</protein>
<sequence>MVPRGYGRICNVSSVCGMNPTPNEAVYGATKAYLNSLGQSISYELVGTGVTMTTVCPGATITNFTKAANCEDALVFSLTFVPQLCSTSKYMAETSVKAALRGEVMVVAPTLYHVLCTMSESVLPIWFTLWMNCVVFKPAPSLRDISDGLKNAFWRTPKAKAL</sequence>
<dbReference type="PANTHER" id="PTHR43391">
    <property type="entry name" value="RETINOL DEHYDROGENASE-RELATED"/>
    <property type="match status" value="1"/>
</dbReference>
<dbReference type="CDD" id="cd05233">
    <property type="entry name" value="SDR_c"/>
    <property type="match status" value="1"/>
</dbReference>
<accession>A0A0L0GCL4</accession>
<dbReference type="RefSeq" id="XP_014160654.1">
    <property type="nucleotide sequence ID" value="XM_014305179.1"/>
</dbReference>
<dbReference type="STRING" id="667725.A0A0L0GCL4"/>
<dbReference type="EMBL" id="KQ241638">
    <property type="protein sequence ID" value="KNC86752.1"/>
    <property type="molecule type" value="Genomic_DNA"/>
</dbReference>
<evidence type="ECO:0000256" key="2">
    <source>
        <dbReference type="ARBA" id="ARBA00023002"/>
    </source>
</evidence>
<keyword evidence="4" id="KW-1185">Reference proteome</keyword>
<gene>
    <name evidence="3" type="ORF">SARC_01131</name>
</gene>
<evidence type="ECO:0000313" key="4">
    <source>
        <dbReference type="Proteomes" id="UP000054560"/>
    </source>
</evidence>
<keyword evidence="2" id="KW-0560">Oxidoreductase</keyword>
<dbReference type="GeneID" id="25901635"/>
<dbReference type="InterPro" id="IPR002347">
    <property type="entry name" value="SDR_fam"/>
</dbReference>
<dbReference type="eggNOG" id="ENOG502RYSR">
    <property type="taxonomic scope" value="Eukaryota"/>
</dbReference>
<dbReference type="PANTHER" id="PTHR43391:SF86">
    <property type="entry name" value="SHORT-CHAIN DEHYDROGENASE_REDUCTASE FAMILY PROTEIN"/>
    <property type="match status" value="1"/>
</dbReference>